<name>A0ACC0BUT8_CATRO</name>
<gene>
    <name evidence="1" type="ORF">M9H77_07366</name>
</gene>
<evidence type="ECO:0000313" key="1">
    <source>
        <dbReference type="EMBL" id="KAI5676416.1"/>
    </source>
</evidence>
<protein>
    <submittedName>
        <fullName evidence="1">Uncharacterized protein</fullName>
    </submittedName>
</protein>
<dbReference type="Proteomes" id="UP001060085">
    <property type="component" value="Linkage Group LG02"/>
</dbReference>
<dbReference type="EMBL" id="CM044702">
    <property type="protein sequence ID" value="KAI5676416.1"/>
    <property type="molecule type" value="Genomic_DNA"/>
</dbReference>
<sequence length="185" mass="20800">MDSQSEYGSVDTELDDRGGHSLMESQGLLLFLKDRKPSLEAGGNNYQTLHRLCSEYSWEGILGSRHSITPPQDSPPPTSRMVLSTLNGREARNSYFARNKNWRGKAAEVSSRLPFFRSIRDPEGYRGGIWLLWNDEQTEPKILSQERQACYGPSKTLIPILDPLRFMPVLIGILVVCCGTISVLL</sequence>
<proteinExistence type="predicted"/>
<reference evidence="2" key="1">
    <citation type="journal article" date="2023" name="Nat. Plants">
        <title>Single-cell RNA sequencing provides a high-resolution roadmap for understanding the multicellular compartmentation of specialized metabolism.</title>
        <authorList>
            <person name="Sun S."/>
            <person name="Shen X."/>
            <person name="Li Y."/>
            <person name="Li Y."/>
            <person name="Wang S."/>
            <person name="Li R."/>
            <person name="Zhang H."/>
            <person name="Shen G."/>
            <person name="Guo B."/>
            <person name="Wei J."/>
            <person name="Xu J."/>
            <person name="St-Pierre B."/>
            <person name="Chen S."/>
            <person name="Sun C."/>
        </authorList>
    </citation>
    <scope>NUCLEOTIDE SEQUENCE [LARGE SCALE GENOMIC DNA]</scope>
</reference>
<organism evidence="1 2">
    <name type="scientific">Catharanthus roseus</name>
    <name type="common">Madagascar periwinkle</name>
    <name type="synonym">Vinca rosea</name>
    <dbReference type="NCBI Taxonomy" id="4058"/>
    <lineage>
        <taxon>Eukaryota</taxon>
        <taxon>Viridiplantae</taxon>
        <taxon>Streptophyta</taxon>
        <taxon>Embryophyta</taxon>
        <taxon>Tracheophyta</taxon>
        <taxon>Spermatophyta</taxon>
        <taxon>Magnoliopsida</taxon>
        <taxon>eudicotyledons</taxon>
        <taxon>Gunneridae</taxon>
        <taxon>Pentapetalae</taxon>
        <taxon>asterids</taxon>
        <taxon>lamiids</taxon>
        <taxon>Gentianales</taxon>
        <taxon>Apocynaceae</taxon>
        <taxon>Rauvolfioideae</taxon>
        <taxon>Vinceae</taxon>
        <taxon>Catharanthinae</taxon>
        <taxon>Catharanthus</taxon>
    </lineage>
</organism>
<comment type="caution">
    <text evidence="1">The sequence shown here is derived from an EMBL/GenBank/DDBJ whole genome shotgun (WGS) entry which is preliminary data.</text>
</comment>
<keyword evidence="2" id="KW-1185">Reference proteome</keyword>
<accession>A0ACC0BUT8</accession>
<evidence type="ECO:0000313" key="2">
    <source>
        <dbReference type="Proteomes" id="UP001060085"/>
    </source>
</evidence>